<protein>
    <submittedName>
        <fullName evidence="9">Sugar ABC transporter permease</fullName>
    </submittedName>
</protein>
<dbReference type="Proteomes" id="UP000595917">
    <property type="component" value="Chromosome"/>
</dbReference>
<dbReference type="CDD" id="cd06261">
    <property type="entry name" value="TM_PBP2"/>
    <property type="match status" value="1"/>
</dbReference>
<keyword evidence="3" id="KW-1003">Cell membrane</keyword>
<comment type="similarity">
    <text evidence="7">Belongs to the binding-protein-dependent transport system permease family.</text>
</comment>
<proteinExistence type="inferred from homology"/>
<feature type="transmembrane region" description="Helical" evidence="7">
    <location>
        <begin position="204"/>
        <end position="222"/>
    </location>
</feature>
<dbReference type="SUPFAM" id="SSF161098">
    <property type="entry name" value="MetI-like"/>
    <property type="match status" value="1"/>
</dbReference>
<evidence type="ECO:0000256" key="6">
    <source>
        <dbReference type="ARBA" id="ARBA00023136"/>
    </source>
</evidence>
<keyword evidence="10" id="KW-1185">Reference proteome</keyword>
<dbReference type="InterPro" id="IPR051393">
    <property type="entry name" value="ABC_transporter_permease"/>
</dbReference>
<feature type="domain" description="ABC transmembrane type-1" evidence="8">
    <location>
        <begin position="72"/>
        <end position="284"/>
    </location>
</feature>
<feature type="transmembrane region" description="Helical" evidence="7">
    <location>
        <begin position="76"/>
        <end position="97"/>
    </location>
</feature>
<evidence type="ECO:0000256" key="2">
    <source>
        <dbReference type="ARBA" id="ARBA00022448"/>
    </source>
</evidence>
<dbReference type="GO" id="GO:0055085">
    <property type="term" value="P:transmembrane transport"/>
    <property type="evidence" value="ECO:0007669"/>
    <property type="project" value="InterPro"/>
</dbReference>
<dbReference type="KEGG" id="bhc:JFL75_19610"/>
<feature type="transmembrane region" description="Helical" evidence="7">
    <location>
        <begin position="266"/>
        <end position="285"/>
    </location>
</feature>
<evidence type="ECO:0000313" key="9">
    <source>
        <dbReference type="EMBL" id="QQO09109.1"/>
    </source>
</evidence>
<dbReference type="EMBL" id="CP067089">
    <property type="protein sequence ID" value="QQO09109.1"/>
    <property type="molecule type" value="Genomic_DNA"/>
</dbReference>
<evidence type="ECO:0000256" key="5">
    <source>
        <dbReference type="ARBA" id="ARBA00022989"/>
    </source>
</evidence>
<dbReference type="GO" id="GO:0005886">
    <property type="term" value="C:plasma membrane"/>
    <property type="evidence" value="ECO:0007669"/>
    <property type="project" value="UniProtKB-SubCell"/>
</dbReference>
<evidence type="ECO:0000256" key="4">
    <source>
        <dbReference type="ARBA" id="ARBA00022692"/>
    </source>
</evidence>
<evidence type="ECO:0000313" key="10">
    <source>
        <dbReference type="Proteomes" id="UP000595917"/>
    </source>
</evidence>
<keyword evidence="2 7" id="KW-0813">Transport</keyword>
<keyword evidence="5 7" id="KW-1133">Transmembrane helix</keyword>
<keyword evidence="4 7" id="KW-0812">Transmembrane</keyword>
<comment type="subcellular location">
    <subcellularLocation>
        <location evidence="1 7">Cell membrane</location>
        <topology evidence="1 7">Multi-pass membrane protein</topology>
    </subcellularLocation>
</comment>
<gene>
    <name evidence="9" type="ORF">JFL75_19610</name>
</gene>
<reference evidence="9" key="1">
    <citation type="submission" date="2021-01" db="EMBL/GenBank/DDBJ databases">
        <title>Description of Breznakiella homolactica.</title>
        <authorList>
            <person name="Song Y."/>
            <person name="Brune A."/>
        </authorList>
    </citation>
    <scope>NUCLEOTIDE SEQUENCE</scope>
    <source>
        <strain evidence="9">RmG30</strain>
    </source>
</reference>
<dbReference type="PANTHER" id="PTHR30193">
    <property type="entry name" value="ABC TRANSPORTER PERMEASE PROTEIN"/>
    <property type="match status" value="1"/>
</dbReference>
<evidence type="ECO:0000259" key="8">
    <source>
        <dbReference type="PROSITE" id="PS50928"/>
    </source>
</evidence>
<evidence type="ECO:0000256" key="7">
    <source>
        <dbReference type="RuleBase" id="RU363032"/>
    </source>
</evidence>
<evidence type="ECO:0000256" key="1">
    <source>
        <dbReference type="ARBA" id="ARBA00004651"/>
    </source>
</evidence>
<dbReference type="InterPro" id="IPR000515">
    <property type="entry name" value="MetI-like"/>
</dbReference>
<sequence>MKALSLDRKAARSGVGMVLPAMIILGVFILYPIVQSFWMSLHDWNILKNQRSFTGISNYTKAFSDERFIGAMKNTLIYTVSYVPILIVTSLITAVFLNYGFTGAGFFKGLLFIPAITSMAIIAIIFRFLLDGDIGLVSIWLRNAGLPVKDFLRMPETAMGSVVFVGIWRQLGFNTVIFLSGLNAIPDSLYEAAEIDGAGRFRQFISVSLPLLMPTMSFVLITNLINSFQVFDQIYVMTKGGPMFSTEVLVYYIYYRGFNVFDMGYASALAFLLFCIILVITLFNLRGFGKAERGGGYG</sequence>
<dbReference type="PANTHER" id="PTHR30193:SF37">
    <property type="entry name" value="INNER MEMBRANE ABC TRANSPORTER PERMEASE PROTEIN YCJO"/>
    <property type="match status" value="1"/>
</dbReference>
<evidence type="ECO:0000256" key="3">
    <source>
        <dbReference type="ARBA" id="ARBA00022475"/>
    </source>
</evidence>
<feature type="transmembrane region" description="Helical" evidence="7">
    <location>
        <begin position="109"/>
        <end position="130"/>
    </location>
</feature>
<dbReference type="RefSeq" id="WP_215626414.1">
    <property type="nucleotide sequence ID" value="NZ_CP067089.2"/>
</dbReference>
<dbReference type="Pfam" id="PF00528">
    <property type="entry name" value="BPD_transp_1"/>
    <property type="match status" value="1"/>
</dbReference>
<dbReference type="Gene3D" id="1.10.3720.10">
    <property type="entry name" value="MetI-like"/>
    <property type="match status" value="1"/>
</dbReference>
<dbReference type="PROSITE" id="PS50928">
    <property type="entry name" value="ABC_TM1"/>
    <property type="match status" value="1"/>
</dbReference>
<name>A0A7T8B8Z7_9SPIR</name>
<accession>A0A7T8B8Z7</accession>
<dbReference type="InterPro" id="IPR035906">
    <property type="entry name" value="MetI-like_sf"/>
</dbReference>
<keyword evidence="6 7" id="KW-0472">Membrane</keyword>
<feature type="transmembrane region" description="Helical" evidence="7">
    <location>
        <begin position="12"/>
        <end position="34"/>
    </location>
</feature>
<organism evidence="9 10">
    <name type="scientific">Breznakiella homolactica</name>
    <dbReference type="NCBI Taxonomy" id="2798577"/>
    <lineage>
        <taxon>Bacteria</taxon>
        <taxon>Pseudomonadati</taxon>
        <taxon>Spirochaetota</taxon>
        <taxon>Spirochaetia</taxon>
        <taxon>Spirochaetales</taxon>
        <taxon>Breznakiellaceae</taxon>
        <taxon>Breznakiella</taxon>
    </lineage>
</organism>
<dbReference type="AlphaFoldDB" id="A0A7T8B8Z7"/>